<gene>
    <name evidence="3" type="ORF">DGYR_LOCUS10219</name>
</gene>
<accession>A0A7I8W1F4</accession>
<evidence type="ECO:0000256" key="2">
    <source>
        <dbReference type="SAM" id="Phobius"/>
    </source>
</evidence>
<reference evidence="3 4" key="1">
    <citation type="submission" date="2020-08" db="EMBL/GenBank/DDBJ databases">
        <authorList>
            <person name="Hejnol A."/>
        </authorList>
    </citation>
    <scope>NUCLEOTIDE SEQUENCE [LARGE SCALE GENOMIC DNA]</scope>
</reference>
<evidence type="ECO:0000313" key="3">
    <source>
        <dbReference type="EMBL" id="CAD5122403.1"/>
    </source>
</evidence>
<feature type="transmembrane region" description="Helical" evidence="2">
    <location>
        <begin position="175"/>
        <end position="196"/>
    </location>
</feature>
<evidence type="ECO:0000256" key="1">
    <source>
        <dbReference type="SAM" id="MobiDB-lite"/>
    </source>
</evidence>
<name>A0A7I8W1F4_9ANNE</name>
<evidence type="ECO:0000313" key="4">
    <source>
        <dbReference type="Proteomes" id="UP000549394"/>
    </source>
</evidence>
<organism evidence="3 4">
    <name type="scientific">Dimorphilus gyrociliatus</name>
    <dbReference type="NCBI Taxonomy" id="2664684"/>
    <lineage>
        <taxon>Eukaryota</taxon>
        <taxon>Metazoa</taxon>
        <taxon>Spiralia</taxon>
        <taxon>Lophotrochozoa</taxon>
        <taxon>Annelida</taxon>
        <taxon>Polychaeta</taxon>
        <taxon>Polychaeta incertae sedis</taxon>
        <taxon>Dinophilidae</taxon>
        <taxon>Dimorphilus</taxon>
    </lineage>
</organism>
<feature type="transmembrane region" description="Helical" evidence="2">
    <location>
        <begin position="100"/>
        <end position="122"/>
    </location>
</feature>
<comment type="caution">
    <text evidence="3">The sequence shown here is derived from an EMBL/GenBank/DDBJ whole genome shotgun (WGS) entry which is preliminary data.</text>
</comment>
<dbReference type="AlphaFoldDB" id="A0A7I8W1F4"/>
<dbReference type="Proteomes" id="UP000549394">
    <property type="component" value="Unassembled WGS sequence"/>
</dbReference>
<keyword evidence="4" id="KW-1185">Reference proteome</keyword>
<dbReference type="EMBL" id="CAJFCJ010000017">
    <property type="protein sequence ID" value="CAD5122403.1"/>
    <property type="molecule type" value="Genomic_DNA"/>
</dbReference>
<keyword evidence="2" id="KW-0472">Membrane</keyword>
<protein>
    <submittedName>
        <fullName evidence="3">DgyrCDS10832</fullName>
    </submittedName>
</protein>
<sequence>MSAYERVDLQVATDSSEEESIESTERNETPLVRDSTTTNYHIATPPKDLIRIQWSRNSGIALTLIGGISTLIGLSEIVIIPNIENGLKSSLITISRYNAFGMILWCGILLFLVGCFGLRAAVTKTKTGVQRFTIIIFLVIPFLLFGILALIISFSKKWTVHSSYKDGSAMFPVHLTGFLVVILGSSLILLAFLQLYEDVCFGELQLFKRILHCCLPCLCPRATTFKELAQDDNHERPPNLLV</sequence>
<keyword evidence="2" id="KW-1133">Transmembrane helix</keyword>
<proteinExistence type="predicted"/>
<feature type="region of interest" description="Disordered" evidence="1">
    <location>
        <begin position="1"/>
        <end position="30"/>
    </location>
</feature>
<feature type="transmembrane region" description="Helical" evidence="2">
    <location>
        <begin position="134"/>
        <end position="155"/>
    </location>
</feature>
<keyword evidence="2" id="KW-0812">Transmembrane</keyword>
<dbReference type="OrthoDB" id="6246408at2759"/>
<feature type="transmembrane region" description="Helical" evidence="2">
    <location>
        <begin position="59"/>
        <end position="80"/>
    </location>
</feature>